<dbReference type="AlphaFoldDB" id="A0A6C0J5G0"/>
<organism evidence="1">
    <name type="scientific">viral metagenome</name>
    <dbReference type="NCBI Taxonomy" id="1070528"/>
    <lineage>
        <taxon>unclassified sequences</taxon>
        <taxon>metagenomes</taxon>
        <taxon>organismal metagenomes</taxon>
    </lineage>
</organism>
<sequence>MLKLLLVLVMVHVSSTVLPSKTPVAGHTATFQK</sequence>
<accession>A0A6C0J5G0</accession>
<protein>
    <submittedName>
        <fullName evidence="1">Uncharacterized protein</fullName>
    </submittedName>
</protein>
<reference evidence="1" key="1">
    <citation type="journal article" date="2020" name="Nature">
        <title>Giant virus diversity and host interactions through global metagenomics.</title>
        <authorList>
            <person name="Schulz F."/>
            <person name="Roux S."/>
            <person name="Paez-Espino D."/>
            <person name="Jungbluth S."/>
            <person name="Walsh D.A."/>
            <person name="Denef V.J."/>
            <person name="McMahon K.D."/>
            <person name="Konstantinidis K.T."/>
            <person name="Eloe-Fadrosh E.A."/>
            <person name="Kyrpides N.C."/>
            <person name="Woyke T."/>
        </authorList>
    </citation>
    <scope>NUCLEOTIDE SEQUENCE</scope>
    <source>
        <strain evidence="1">GVMAG-M-3300025778-1</strain>
    </source>
</reference>
<name>A0A6C0J5G0_9ZZZZ</name>
<proteinExistence type="predicted"/>
<evidence type="ECO:0000313" key="1">
    <source>
        <dbReference type="EMBL" id="QHT99935.1"/>
    </source>
</evidence>
<dbReference type="EMBL" id="MN740319">
    <property type="protein sequence ID" value="QHT99935.1"/>
    <property type="molecule type" value="Genomic_DNA"/>
</dbReference>